<reference evidence="3" key="1">
    <citation type="journal article" date="2014" name="Int. J. Syst. Evol. Microbiol.">
        <title>Complete genome sequence of Corynebacterium casei LMG S-19264T (=DSM 44701T), isolated from a smear-ripened cheese.</title>
        <authorList>
            <consortium name="US DOE Joint Genome Institute (JGI-PGF)"/>
            <person name="Walter F."/>
            <person name="Albersmeier A."/>
            <person name="Kalinowski J."/>
            <person name="Ruckert C."/>
        </authorList>
    </citation>
    <scope>NUCLEOTIDE SEQUENCE</scope>
    <source>
        <strain evidence="3">JCM 15325</strain>
    </source>
</reference>
<dbReference type="InterPro" id="IPR036779">
    <property type="entry name" value="LysM_dom_sf"/>
</dbReference>
<dbReference type="InterPro" id="IPR018392">
    <property type="entry name" value="LysM"/>
</dbReference>
<dbReference type="AlphaFoldDB" id="A0A917RXZ0"/>
<feature type="region of interest" description="Disordered" evidence="1">
    <location>
        <begin position="421"/>
        <end position="453"/>
    </location>
</feature>
<protein>
    <recommendedName>
        <fullName evidence="2">LysM domain-containing protein</fullName>
    </recommendedName>
</protein>
<feature type="compositionally biased region" description="Low complexity" evidence="1">
    <location>
        <begin position="77"/>
        <end position="92"/>
    </location>
</feature>
<proteinExistence type="predicted"/>
<feature type="compositionally biased region" description="Polar residues" evidence="1">
    <location>
        <begin position="435"/>
        <end position="453"/>
    </location>
</feature>
<sequence length="453" mass="47502">MKLYVVQKDDTMAEIARKHGMTIDAFRKMNTELTDGKLAQGMKVKVAVGKQPLKHLEQETRSEKAKQPSKAQVPQMKAAVQAQPKPVAPAAAPIAKPKTPIGSQTMNVAPQPNVQGMKKPAAAPAAVKSEGNAVKAPAQQADFSKVFYPKESQYPMTEGMSGYWNQPGGAAQPANTGKQPYSPAAQGYPVMPAGPAPQMNPYYPLSAESQVSPAYQAGPSGPYYPAPAAQGYPENPNVAGLQMAPYYPLSPASPAVPPNPYYPAPMENPAVNPASYVSPYSPAANENAVKPYNPAVQGKSAKPAKSPAQQVNPALFSQGPIHVDQPYTPANAPGVQSPAVSPWTNPEMMGPTTTAPAFQEPGAQVQTLPDYTTAGKAGSPAPGAIGGYPYPYMPGLKNPEQPCGCGGPVQSALYPPYSPVGYYGGNQPPQPVPYTATSPAYQPGQTIPSQKKK</sequence>
<accession>A0A917RXZ0</accession>
<organism evidence="3 4">
    <name type="scientific">Sporolactobacillus putidus</name>
    <dbReference type="NCBI Taxonomy" id="492735"/>
    <lineage>
        <taxon>Bacteria</taxon>
        <taxon>Bacillati</taxon>
        <taxon>Bacillota</taxon>
        <taxon>Bacilli</taxon>
        <taxon>Bacillales</taxon>
        <taxon>Sporolactobacillaceae</taxon>
        <taxon>Sporolactobacillus</taxon>
    </lineage>
</organism>
<dbReference type="SUPFAM" id="SSF54106">
    <property type="entry name" value="LysM domain"/>
    <property type="match status" value="1"/>
</dbReference>
<dbReference type="SMART" id="SM00257">
    <property type="entry name" value="LysM"/>
    <property type="match status" value="1"/>
</dbReference>
<feature type="compositionally biased region" description="Basic and acidic residues" evidence="1">
    <location>
        <begin position="54"/>
        <end position="66"/>
    </location>
</feature>
<name>A0A917RXZ0_9BACL</name>
<keyword evidence="4" id="KW-1185">Reference proteome</keyword>
<feature type="region of interest" description="Disordered" evidence="1">
    <location>
        <begin position="53"/>
        <end position="92"/>
    </location>
</feature>
<evidence type="ECO:0000259" key="2">
    <source>
        <dbReference type="PROSITE" id="PS51782"/>
    </source>
</evidence>
<dbReference type="CDD" id="cd00118">
    <property type="entry name" value="LysM"/>
    <property type="match status" value="1"/>
</dbReference>
<evidence type="ECO:0000313" key="3">
    <source>
        <dbReference type="EMBL" id="GGL41134.1"/>
    </source>
</evidence>
<comment type="caution">
    <text evidence="3">The sequence shown here is derived from an EMBL/GenBank/DDBJ whole genome shotgun (WGS) entry which is preliminary data.</text>
</comment>
<reference evidence="3" key="2">
    <citation type="submission" date="2020-09" db="EMBL/GenBank/DDBJ databases">
        <authorList>
            <person name="Sun Q."/>
            <person name="Ohkuma M."/>
        </authorList>
    </citation>
    <scope>NUCLEOTIDE SEQUENCE</scope>
    <source>
        <strain evidence="3">JCM 15325</strain>
    </source>
</reference>
<dbReference type="Gene3D" id="3.10.350.10">
    <property type="entry name" value="LysM domain"/>
    <property type="match status" value="1"/>
</dbReference>
<evidence type="ECO:0000313" key="4">
    <source>
        <dbReference type="Proteomes" id="UP000654670"/>
    </source>
</evidence>
<gene>
    <name evidence="3" type="ORF">GCM10007968_01270</name>
</gene>
<evidence type="ECO:0000256" key="1">
    <source>
        <dbReference type="SAM" id="MobiDB-lite"/>
    </source>
</evidence>
<dbReference type="Pfam" id="PF01476">
    <property type="entry name" value="LysM"/>
    <property type="match status" value="1"/>
</dbReference>
<dbReference type="RefSeq" id="WP_188800792.1">
    <property type="nucleotide sequence ID" value="NZ_BMOK01000001.1"/>
</dbReference>
<dbReference type="Proteomes" id="UP000654670">
    <property type="component" value="Unassembled WGS sequence"/>
</dbReference>
<dbReference type="PROSITE" id="PS51782">
    <property type="entry name" value="LYSM"/>
    <property type="match status" value="1"/>
</dbReference>
<dbReference type="EMBL" id="BMOK01000001">
    <property type="protein sequence ID" value="GGL41134.1"/>
    <property type="molecule type" value="Genomic_DNA"/>
</dbReference>
<feature type="domain" description="LysM" evidence="2">
    <location>
        <begin position="2"/>
        <end position="46"/>
    </location>
</feature>